<comment type="caution">
    <text evidence="1">The sequence shown here is derived from an EMBL/GenBank/DDBJ whole genome shotgun (WGS) entry which is preliminary data.</text>
</comment>
<evidence type="ECO:0000313" key="2">
    <source>
        <dbReference type="Proteomes" id="UP000265520"/>
    </source>
</evidence>
<name>A0A392RT64_9FABA</name>
<sequence>MKVAKLPAKDRREVLKILKRNVCRRKGGKSINRSCKVLHQSSSEAASSSVSINNDWKNWMVMHGDERMVVDDVWGIGRAIGMNFKGDNANMFNALSRAGRRKQ</sequence>
<accession>A0A392RT64</accession>
<protein>
    <submittedName>
        <fullName evidence="1">Sulfate transporter</fullName>
    </submittedName>
</protein>
<organism evidence="1 2">
    <name type="scientific">Trifolium medium</name>
    <dbReference type="NCBI Taxonomy" id="97028"/>
    <lineage>
        <taxon>Eukaryota</taxon>
        <taxon>Viridiplantae</taxon>
        <taxon>Streptophyta</taxon>
        <taxon>Embryophyta</taxon>
        <taxon>Tracheophyta</taxon>
        <taxon>Spermatophyta</taxon>
        <taxon>Magnoliopsida</taxon>
        <taxon>eudicotyledons</taxon>
        <taxon>Gunneridae</taxon>
        <taxon>Pentapetalae</taxon>
        <taxon>rosids</taxon>
        <taxon>fabids</taxon>
        <taxon>Fabales</taxon>
        <taxon>Fabaceae</taxon>
        <taxon>Papilionoideae</taxon>
        <taxon>50 kb inversion clade</taxon>
        <taxon>NPAAA clade</taxon>
        <taxon>Hologalegina</taxon>
        <taxon>IRL clade</taxon>
        <taxon>Trifolieae</taxon>
        <taxon>Trifolium</taxon>
    </lineage>
</organism>
<dbReference type="EMBL" id="LXQA010262197">
    <property type="protein sequence ID" value="MCI38980.1"/>
    <property type="molecule type" value="Genomic_DNA"/>
</dbReference>
<feature type="non-terminal residue" evidence="1">
    <location>
        <position position="103"/>
    </location>
</feature>
<proteinExistence type="predicted"/>
<keyword evidence="2" id="KW-1185">Reference proteome</keyword>
<dbReference type="Proteomes" id="UP000265520">
    <property type="component" value="Unassembled WGS sequence"/>
</dbReference>
<reference evidence="1 2" key="1">
    <citation type="journal article" date="2018" name="Front. Plant Sci.">
        <title>Red Clover (Trifolium pratense) and Zigzag Clover (T. medium) - A Picture of Genomic Similarities and Differences.</title>
        <authorList>
            <person name="Dluhosova J."/>
            <person name="Istvanek J."/>
            <person name="Nedelnik J."/>
            <person name="Repkova J."/>
        </authorList>
    </citation>
    <scope>NUCLEOTIDE SEQUENCE [LARGE SCALE GENOMIC DNA]</scope>
    <source>
        <strain evidence="2">cv. 10/8</strain>
        <tissue evidence="1">Leaf</tissue>
    </source>
</reference>
<evidence type="ECO:0000313" key="1">
    <source>
        <dbReference type="EMBL" id="MCI38980.1"/>
    </source>
</evidence>
<dbReference type="AlphaFoldDB" id="A0A392RT64"/>